<evidence type="ECO:0000256" key="11">
    <source>
        <dbReference type="ARBA" id="ARBA00048258"/>
    </source>
</evidence>
<dbReference type="GO" id="GO:0015940">
    <property type="term" value="P:pantothenate biosynthetic process"/>
    <property type="evidence" value="ECO:0007669"/>
    <property type="project" value="UniProtKB-UniPathway"/>
</dbReference>
<dbReference type="AlphaFoldDB" id="A0A5C3EZI5"/>
<evidence type="ECO:0000256" key="4">
    <source>
        <dbReference type="ARBA" id="ARBA00015647"/>
    </source>
</evidence>
<evidence type="ECO:0000256" key="7">
    <source>
        <dbReference type="ARBA" id="ARBA00022741"/>
    </source>
</evidence>
<evidence type="ECO:0000313" key="13">
    <source>
        <dbReference type="Proteomes" id="UP000323386"/>
    </source>
</evidence>
<dbReference type="SUPFAM" id="SSF52374">
    <property type="entry name" value="Nucleotidylyl transferase"/>
    <property type="match status" value="1"/>
</dbReference>
<dbReference type="NCBIfam" id="TIGR00018">
    <property type="entry name" value="panC"/>
    <property type="match status" value="1"/>
</dbReference>
<keyword evidence="7" id="KW-0547">Nucleotide-binding</keyword>
<keyword evidence="8" id="KW-0067">ATP-binding</keyword>
<dbReference type="Proteomes" id="UP000323386">
    <property type="component" value="Unassembled WGS sequence"/>
</dbReference>
<protein>
    <recommendedName>
        <fullName evidence="4">Pantoate--beta-alanine ligase</fullName>
        <ecNumber evidence="3">6.3.2.1</ecNumber>
    </recommendedName>
    <alternativeName>
        <fullName evidence="10">Pantoate-activating enzyme</fullName>
    </alternativeName>
    <alternativeName>
        <fullName evidence="9">Pantothenate synthetase</fullName>
    </alternativeName>
</protein>
<comment type="catalytic activity">
    <reaction evidence="11">
        <text>(R)-pantoate + beta-alanine + ATP = (R)-pantothenate + AMP + diphosphate + H(+)</text>
        <dbReference type="Rhea" id="RHEA:10912"/>
        <dbReference type="ChEBI" id="CHEBI:15378"/>
        <dbReference type="ChEBI" id="CHEBI:15980"/>
        <dbReference type="ChEBI" id="CHEBI:29032"/>
        <dbReference type="ChEBI" id="CHEBI:30616"/>
        <dbReference type="ChEBI" id="CHEBI:33019"/>
        <dbReference type="ChEBI" id="CHEBI:57966"/>
        <dbReference type="ChEBI" id="CHEBI:456215"/>
        <dbReference type="EC" id="6.3.2.1"/>
    </reaction>
</comment>
<sequence length="412" mass="44480">MRPIHLLTLPGTLGANHCFAYGARRTLAAMTRSPANLAAPATTPGMPRTLSASSLVAAPRAEAVQAAAQEGPMPHSPIPIFTTVQRYRQWRAGAAARGETVGFVATMGALHEGHLSLVQASLEENDHTVVSIFVNPAQFAPTEDLASYPRTLEADIAKLSPLRSDQGQRKVSAAFVPTVPEMYPSGFTQIVEDQVGAFVEVKGLGHQMEGGSRPTFFRGVATVVTKLFHIVQPDRTYFGQKDIQQAIILRRLVKDLLFAHPPSPEHLRVMPTGRDNETGLALSSRNAYLTAGGRKVAPVLYRALCEGQRTWDASAGEPADVRVRTTLRNARAVVEEEVKRCRQQGSVTLELDYISLNNPNTLENLEEVVAKRGAEGIKVEEGAILSGAALVSEGKGGKVTRLIDNVLLGFRL</sequence>
<reference evidence="12 13" key="1">
    <citation type="submission" date="2018-03" db="EMBL/GenBank/DDBJ databases">
        <authorList>
            <person name="Guldener U."/>
        </authorList>
    </citation>
    <scope>NUCLEOTIDE SEQUENCE [LARGE SCALE GENOMIC DNA]</scope>
    <source>
        <strain evidence="12 13">DAOM196992</strain>
    </source>
</reference>
<dbReference type="GO" id="GO:0004592">
    <property type="term" value="F:pantoate-beta-alanine ligase activity"/>
    <property type="evidence" value="ECO:0007669"/>
    <property type="project" value="UniProtKB-EC"/>
</dbReference>
<keyword evidence="5 12" id="KW-0436">Ligase</keyword>
<evidence type="ECO:0000256" key="1">
    <source>
        <dbReference type="ARBA" id="ARBA00004990"/>
    </source>
</evidence>
<proteinExistence type="inferred from homology"/>
<organism evidence="12 13">
    <name type="scientific">Pseudozyma flocculosa</name>
    <dbReference type="NCBI Taxonomy" id="84751"/>
    <lineage>
        <taxon>Eukaryota</taxon>
        <taxon>Fungi</taxon>
        <taxon>Dikarya</taxon>
        <taxon>Basidiomycota</taxon>
        <taxon>Ustilaginomycotina</taxon>
        <taxon>Ustilaginomycetes</taxon>
        <taxon>Ustilaginales</taxon>
        <taxon>Ustilaginaceae</taxon>
        <taxon>Pseudozyma</taxon>
    </lineage>
</organism>
<dbReference type="InterPro" id="IPR003721">
    <property type="entry name" value="Pantoate_ligase"/>
</dbReference>
<dbReference type="GO" id="GO:0005524">
    <property type="term" value="F:ATP binding"/>
    <property type="evidence" value="ECO:0007669"/>
    <property type="project" value="UniProtKB-KW"/>
</dbReference>
<accession>A0A5C3EZI5</accession>
<evidence type="ECO:0000256" key="6">
    <source>
        <dbReference type="ARBA" id="ARBA00022655"/>
    </source>
</evidence>
<keyword evidence="6" id="KW-0566">Pantothenate biosynthesis</keyword>
<dbReference type="PANTHER" id="PTHR21299">
    <property type="entry name" value="CYTIDYLATE KINASE/PANTOATE-BETA-ALANINE LIGASE"/>
    <property type="match status" value="1"/>
</dbReference>
<dbReference type="OrthoDB" id="2020436at2759"/>
<dbReference type="Pfam" id="PF02569">
    <property type="entry name" value="Pantoate_ligase"/>
    <property type="match status" value="1"/>
</dbReference>
<evidence type="ECO:0000313" key="12">
    <source>
        <dbReference type="EMBL" id="SPO36827.1"/>
    </source>
</evidence>
<evidence type="ECO:0000256" key="8">
    <source>
        <dbReference type="ARBA" id="ARBA00022840"/>
    </source>
</evidence>
<evidence type="ECO:0000256" key="9">
    <source>
        <dbReference type="ARBA" id="ARBA00029902"/>
    </source>
</evidence>
<dbReference type="PANTHER" id="PTHR21299:SF1">
    <property type="entry name" value="PANTOATE--BETA-ALANINE LIGASE"/>
    <property type="match status" value="1"/>
</dbReference>
<evidence type="ECO:0000256" key="2">
    <source>
        <dbReference type="ARBA" id="ARBA00009256"/>
    </source>
</evidence>
<evidence type="ECO:0000256" key="3">
    <source>
        <dbReference type="ARBA" id="ARBA00012219"/>
    </source>
</evidence>
<dbReference type="FunFam" id="3.40.50.620:FF:000013">
    <property type="entry name" value="Pantothenate synthetase"/>
    <property type="match status" value="1"/>
</dbReference>
<comment type="similarity">
    <text evidence="2">Belongs to the pantothenate synthetase family.</text>
</comment>
<dbReference type="HAMAP" id="MF_00158">
    <property type="entry name" value="PanC"/>
    <property type="match status" value="1"/>
</dbReference>
<dbReference type="InterPro" id="IPR042176">
    <property type="entry name" value="Pantoate_ligase_C"/>
</dbReference>
<dbReference type="Gene3D" id="3.30.1300.10">
    <property type="entry name" value="Pantoate-beta-alanine ligase, C-terminal domain"/>
    <property type="match status" value="1"/>
</dbReference>
<comment type="pathway">
    <text evidence="1">Cofactor biosynthesis; (R)-pantothenate biosynthesis; (R)-pantothenate from (R)-pantoate and beta-alanine: step 1/1.</text>
</comment>
<dbReference type="CDD" id="cd00560">
    <property type="entry name" value="PanC"/>
    <property type="match status" value="1"/>
</dbReference>
<name>A0A5C3EZI5_9BASI</name>
<dbReference type="UniPathway" id="UPA00028">
    <property type="reaction ID" value="UER00005"/>
</dbReference>
<dbReference type="EC" id="6.3.2.1" evidence="3"/>
<dbReference type="EMBL" id="OOIP01000005">
    <property type="protein sequence ID" value="SPO36827.1"/>
    <property type="molecule type" value="Genomic_DNA"/>
</dbReference>
<dbReference type="InterPro" id="IPR014729">
    <property type="entry name" value="Rossmann-like_a/b/a_fold"/>
</dbReference>
<keyword evidence="13" id="KW-1185">Reference proteome</keyword>
<dbReference type="Gene3D" id="3.40.50.620">
    <property type="entry name" value="HUPs"/>
    <property type="match status" value="1"/>
</dbReference>
<gene>
    <name evidence="12" type="ORF">PSFLO_02298</name>
</gene>
<evidence type="ECO:0000256" key="10">
    <source>
        <dbReference type="ARBA" id="ARBA00032806"/>
    </source>
</evidence>
<evidence type="ECO:0000256" key="5">
    <source>
        <dbReference type="ARBA" id="ARBA00022598"/>
    </source>
</evidence>